<reference evidence="6" key="2">
    <citation type="submission" date="2021-08" db="EMBL/GenBank/DDBJ databases">
        <authorList>
            <person name="Gostincar C."/>
            <person name="Sun X."/>
            <person name="Song Z."/>
            <person name="Gunde-Cimerman N."/>
        </authorList>
    </citation>
    <scope>NUCLEOTIDE SEQUENCE</scope>
    <source>
        <strain evidence="6">EXF-9298</strain>
    </source>
</reference>
<dbReference type="Pfam" id="PF02383">
    <property type="entry name" value="Syja_N"/>
    <property type="match status" value="1"/>
</dbReference>
<dbReference type="GO" id="GO:0012505">
    <property type="term" value="C:endomembrane system"/>
    <property type="evidence" value="ECO:0007669"/>
    <property type="project" value="UniProtKB-SubCell"/>
</dbReference>
<name>A0A9P8JKP4_AURME</name>
<feature type="region of interest" description="Disordered" evidence="4">
    <location>
        <begin position="1"/>
        <end position="46"/>
    </location>
</feature>
<evidence type="ECO:0000313" key="7">
    <source>
        <dbReference type="Proteomes" id="UP000729357"/>
    </source>
</evidence>
<keyword evidence="3" id="KW-0472">Membrane</keyword>
<dbReference type="InterPro" id="IPR043573">
    <property type="entry name" value="Fig4-like"/>
</dbReference>
<comment type="caution">
    <text evidence="6">The sequence shown here is derived from an EMBL/GenBank/DDBJ whole genome shotgun (WGS) entry which is preliminary data.</text>
</comment>
<organism evidence="6 7">
    <name type="scientific">Aureobasidium melanogenum</name>
    <name type="common">Aureobasidium pullulans var. melanogenum</name>
    <dbReference type="NCBI Taxonomy" id="46634"/>
    <lineage>
        <taxon>Eukaryota</taxon>
        <taxon>Fungi</taxon>
        <taxon>Dikarya</taxon>
        <taxon>Ascomycota</taxon>
        <taxon>Pezizomycotina</taxon>
        <taxon>Dothideomycetes</taxon>
        <taxon>Dothideomycetidae</taxon>
        <taxon>Dothideales</taxon>
        <taxon>Saccotheciaceae</taxon>
        <taxon>Aureobasidium</taxon>
    </lineage>
</organism>
<dbReference type="PANTHER" id="PTHR45738">
    <property type="entry name" value="POLYPHOSPHOINOSITIDE PHOSPHATASE"/>
    <property type="match status" value="1"/>
</dbReference>
<feature type="domain" description="SAC" evidence="5">
    <location>
        <begin position="270"/>
        <end position="384"/>
    </location>
</feature>
<feature type="non-terminal residue" evidence="6">
    <location>
        <position position="384"/>
    </location>
</feature>
<proteinExistence type="predicted"/>
<sequence length="384" mass="43127">MASIIPKTINPDEEVVAPDLETSSVAKGPHGHEPAHGSEPCQNHTSEAQDDLNISGITAMDHADKDANGQLKDEYASTLDLDGAASQERVIQDADPMASDVESTHKSVNDQAKNGSQNSNQQQPTLHRMHKFTLYETNARYWITGSDITDKYYKLLKIDRTAPPGQLSVFEDEIVYSKKEVTQLLTTIDDGNKATGGLRVKCSFWGILGFIRFTDSYYVLLITKRQQVAMIGGHYIYQVDGTELFPLTVAAGSRFARERNAEEGRFLGILNNLDLTRSFYFSYSYDITRTLQYNIIRQRNALNQGIQQPGHAYDDMFVWNHHLLGPAVKHLKNAFDWCLPIIHGFIDQSSLDVFGRTIYITIIGRRSRFFAGARFLKRGANDLG</sequence>
<reference evidence="6" key="1">
    <citation type="journal article" date="2021" name="J Fungi (Basel)">
        <title>Virulence traits and population genomics of the black yeast Aureobasidium melanogenum.</title>
        <authorList>
            <person name="Cernosa A."/>
            <person name="Sun X."/>
            <person name="Gostincar C."/>
            <person name="Fang C."/>
            <person name="Gunde-Cimerman N."/>
            <person name="Song Z."/>
        </authorList>
    </citation>
    <scope>NUCLEOTIDE SEQUENCE</scope>
    <source>
        <strain evidence="6">EXF-9298</strain>
    </source>
</reference>
<dbReference type="AlphaFoldDB" id="A0A9P8JKP4"/>
<evidence type="ECO:0000256" key="3">
    <source>
        <dbReference type="ARBA" id="ARBA00023136"/>
    </source>
</evidence>
<dbReference type="PROSITE" id="PS50275">
    <property type="entry name" value="SAC"/>
    <property type="match status" value="1"/>
</dbReference>
<gene>
    <name evidence="6" type="ORF">KCU98_g18954</name>
</gene>
<evidence type="ECO:0000259" key="5">
    <source>
        <dbReference type="PROSITE" id="PS50275"/>
    </source>
</evidence>
<feature type="compositionally biased region" description="Polar residues" evidence="4">
    <location>
        <begin position="109"/>
        <end position="125"/>
    </location>
</feature>
<dbReference type="InterPro" id="IPR002013">
    <property type="entry name" value="SAC_dom"/>
</dbReference>
<evidence type="ECO:0000256" key="2">
    <source>
        <dbReference type="ARBA" id="ARBA00022801"/>
    </source>
</evidence>
<feature type="region of interest" description="Disordered" evidence="4">
    <location>
        <begin position="95"/>
        <end position="125"/>
    </location>
</feature>
<evidence type="ECO:0000256" key="4">
    <source>
        <dbReference type="SAM" id="MobiDB-lite"/>
    </source>
</evidence>
<keyword evidence="2" id="KW-0378">Hydrolase</keyword>
<keyword evidence="7" id="KW-1185">Reference proteome</keyword>
<dbReference type="Proteomes" id="UP000729357">
    <property type="component" value="Unassembled WGS sequence"/>
</dbReference>
<protein>
    <recommendedName>
        <fullName evidence="5">SAC domain-containing protein</fullName>
    </recommendedName>
</protein>
<evidence type="ECO:0000256" key="1">
    <source>
        <dbReference type="ARBA" id="ARBA00004308"/>
    </source>
</evidence>
<evidence type="ECO:0000313" key="6">
    <source>
        <dbReference type="EMBL" id="KAG9941391.1"/>
    </source>
</evidence>
<dbReference type="GO" id="GO:0046856">
    <property type="term" value="P:phosphatidylinositol dephosphorylation"/>
    <property type="evidence" value="ECO:0007669"/>
    <property type="project" value="InterPro"/>
</dbReference>
<accession>A0A9P8JKP4</accession>
<comment type="subcellular location">
    <subcellularLocation>
        <location evidence="1">Endomembrane system</location>
    </subcellularLocation>
</comment>
<dbReference type="EMBL" id="JAHFXS010005278">
    <property type="protein sequence ID" value="KAG9941391.1"/>
    <property type="molecule type" value="Genomic_DNA"/>
</dbReference>
<dbReference type="PANTHER" id="PTHR45738:SF5">
    <property type="entry name" value="POLYPHOSPHOINOSITIDE PHOSPHATASE"/>
    <property type="match status" value="1"/>
</dbReference>
<dbReference type="GO" id="GO:0043813">
    <property type="term" value="F:phosphatidylinositol-3,5-bisphosphate 5-phosphatase activity"/>
    <property type="evidence" value="ECO:0007669"/>
    <property type="project" value="InterPro"/>
</dbReference>